<keyword evidence="2" id="KW-1185">Reference proteome</keyword>
<organism evidence="1 2">
    <name type="scientific">Brevundimonas vitisensis</name>
    <dbReference type="NCBI Taxonomy" id="2800818"/>
    <lineage>
        <taxon>Bacteria</taxon>
        <taxon>Pseudomonadati</taxon>
        <taxon>Pseudomonadota</taxon>
        <taxon>Alphaproteobacteria</taxon>
        <taxon>Caulobacterales</taxon>
        <taxon>Caulobacteraceae</taxon>
        <taxon>Brevundimonas</taxon>
    </lineage>
</organism>
<dbReference type="Proteomes" id="UP000595448">
    <property type="component" value="Chromosome"/>
</dbReference>
<protein>
    <submittedName>
        <fullName evidence="1">Uncharacterized protein</fullName>
    </submittedName>
</protein>
<evidence type="ECO:0000313" key="2">
    <source>
        <dbReference type="Proteomes" id="UP000595448"/>
    </source>
</evidence>
<name>A0ABX7BMA3_9CAUL</name>
<evidence type="ECO:0000313" key="1">
    <source>
        <dbReference type="EMBL" id="QQQ18694.1"/>
    </source>
</evidence>
<dbReference type="EMBL" id="CP067977">
    <property type="protein sequence ID" value="QQQ18694.1"/>
    <property type="molecule type" value="Genomic_DNA"/>
</dbReference>
<gene>
    <name evidence="1" type="ORF">JIP62_00630</name>
</gene>
<accession>A0ABX7BMA3</accession>
<reference evidence="1 2" key="1">
    <citation type="submission" date="2021-01" db="EMBL/GenBank/DDBJ databases">
        <title>Brevundimonas vitis sp. nov., an bacterium isolated from grape (Vitis vinifera).</title>
        <authorList>
            <person name="Jiang L."/>
            <person name="Lee J."/>
        </authorList>
    </citation>
    <scope>NUCLEOTIDE SEQUENCE [LARGE SCALE GENOMIC DNA]</scope>
    <source>
        <strain evidence="1 2">GRTSA-9</strain>
    </source>
</reference>
<dbReference type="RefSeq" id="WP_201103051.1">
    <property type="nucleotide sequence ID" value="NZ_CP067977.1"/>
</dbReference>
<proteinExistence type="predicted"/>
<sequence length="55" mass="5895">MLARLDALASGQTLNRSQTLDLVLAIIEDTQSSEPVLVGVVAADYFARLHAAKKI</sequence>